<proteinExistence type="predicted"/>
<reference evidence="1 2" key="1">
    <citation type="submission" date="2022-10" db="EMBL/GenBank/DDBJ databases">
        <title>The complete genomes of actinobacterial strains from the NBC collection.</title>
        <authorList>
            <person name="Joergensen T.S."/>
            <person name="Alvarez Arevalo M."/>
            <person name="Sterndorff E.B."/>
            <person name="Faurdal D."/>
            <person name="Vuksanovic O."/>
            <person name="Mourched A.-S."/>
            <person name="Charusanti P."/>
            <person name="Shaw S."/>
            <person name="Blin K."/>
            <person name="Weber T."/>
        </authorList>
    </citation>
    <scope>NUCLEOTIDE SEQUENCE [LARGE SCALE GENOMIC DNA]</scope>
    <source>
        <strain evidence="1 2">NBC 01774</strain>
    </source>
</reference>
<organism evidence="1 2">
    <name type="scientific">Streptomyces decoyicus</name>
    <dbReference type="NCBI Taxonomy" id="249567"/>
    <lineage>
        <taxon>Bacteria</taxon>
        <taxon>Bacillati</taxon>
        <taxon>Actinomycetota</taxon>
        <taxon>Actinomycetes</taxon>
        <taxon>Kitasatosporales</taxon>
        <taxon>Streptomycetaceae</taxon>
        <taxon>Streptomyces</taxon>
    </lineage>
</organism>
<name>A0ABZ1FTB1_9ACTN</name>
<accession>A0ABZ1FTB1</accession>
<dbReference type="Proteomes" id="UP001344251">
    <property type="component" value="Chromosome"/>
</dbReference>
<keyword evidence="2" id="KW-1185">Reference proteome</keyword>
<evidence type="ECO:0000313" key="1">
    <source>
        <dbReference type="EMBL" id="WSB73722.1"/>
    </source>
</evidence>
<sequence length="205" mass="22758">MRRLAFGPHEKALHHLGLSGAGFTTDNYLGLDHQGMLQFAGRPWHHSLITTRARHFTTAMEFARGHHDGSADDDLPNETFDRFRFNLGPTTLRPDGLLAAACLARPGQQAAEVSAGALEVLQSHDGDRETLVRALFQLQRQDVHLEPAPPAIHSDHLIRLLAAGLWCETEEADPVTGRVLAEDRNAMVRQYMAMHADKAHLQELL</sequence>
<dbReference type="RefSeq" id="WP_326623353.1">
    <property type="nucleotide sequence ID" value="NZ_CP109106.1"/>
</dbReference>
<evidence type="ECO:0000313" key="2">
    <source>
        <dbReference type="Proteomes" id="UP001344251"/>
    </source>
</evidence>
<gene>
    <name evidence="1" type="ORF">OG863_40550</name>
</gene>
<protein>
    <submittedName>
        <fullName evidence="1">Uncharacterized protein</fullName>
    </submittedName>
</protein>
<dbReference type="EMBL" id="CP109106">
    <property type="protein sequence ID" value="WSB73722.1"/>
    <property type="molecule type" value="Genomic_DNA"/>
</dbReference>